<keyword evidence="11" id="KW-1185">Reference proteome</keyword>
<evidence type="ECO:0000256" key="3">
    <source>
        <dbReference type="ARBA" id="ARBA00022448"/>
    </source>
</evidence>
<keyword evidence="6 9" id="KW-1133">Transmembrane helix</keyword>
<comment type="caution">
    <text evidence="10">The sequence shown here is derived from an EMBL/GenBank/DDBJ whole genome shotgun (WGS) entry which is preliminary data.</text>
</comment>
<accession>A0A5C5S9J5</accession>
<comment type="function">
    <text evidence="8">Probably a riboflavin-binding protein that interacts with the energy-coupling factor (ECF) ABC-transporter complex.</text>
</comment>
<gene>
    <name evidence="10" type="ORF">FRX57_06785</name>
</gene>
<evidence type="ECO:0000256" key="5">
    <source>
        <dbReference type="ARBA" id="ARBA00022692"/>
    </source>
</evidence>
<dbReference type="Pfam" id="PF12822">
    <property type="entry name" value="ECF_trnsprt"/>
    <property type="match status" value="1"/>
</dbReference>
<comment type="similarity">
    <text evidence="2 8">Belongs to the prokaryotic riboflavin transporter (P-RFT) (TC 2.A.87) family.</text>
</comment>
<organism evidence="10 11">
    <name type="scientific">Streptococcus cuniculipharyngis</name>
    <dbReference type="NCBI Taxonomy" id="1562651"/>
    <lineage>
        <taxon>Bacteria</taxon>
        <taxon>Bacillati</taxon>
        <taxon>Bacillota</taxon>
        <taxon>Bacilli</taxon>
        <taxon>Lactobacillales</taxon>
        <taxon>Streptococcaceae</taxon>
        <taxon>Streptococcus</taxon>
    </lineage>
</organism>
<evidence type="ECO:0000256" key="4">
    <source>
        <dbReference type="ARBA" id="ARBA00022475"/>
    </source>
</evidence>
<proteinExistence type="inferred from homology"/>
<evidence type="ECO:0000313" key="10">
    <source>
        <dbReference type="EMBL" id="TWS96665.1"/>
    </source>
</evidence>
<feature type="transmembrane region" description="Helical" evidence="9">
    <location>
        <begin position="77"/>
        <end position="98"/>
    </location>
</feature>
<evidence type="ECO:0000256" key="6">
    <source>
        <dbReference type="ARBA" id="ARBA00022989"/>
    </source>
</evidence>
<feature type="transmembrane region" description="Helical" evidence="9">
    <location>
        <begin position="7"/>
        <end position="28"/>
    </location>
</feature>
<comment type="subcellular location">
    <subcellularLocation>
        <location evidence="1">Cell membrane</location>
        <topology evidence="1">Multi-pass membrane protein</topology>
    </subcellularLocation>
</comment>
<dbReference type="Proteomes" id="UP000317430">
    <property type="component" value="Unassembled WGS sequence"/>
</dbReference>
<dbReference type="EMBL" id="VOHL01000007">
    <property type="protein sequence ID" value="TWS96665.1"/>
    <property type="molecule type" value="Genomic_DNA"/>
</dbReference>
<name>A0A5C5S9J5_9STRE</name>
<reference evidence="10 11" key="1">
    <citation type="submission" date="2019-08" db="EMBL/GenBank/DDBJ databases">
        <authorList>
            <person name="Lei W."/>
        </authorList>
    </citation>
    <scope>NUCLEOTIDE SEQUENCE [LARGE SCALE GENOMIC DNA]</scope>
    <source>
        <strain evidence="10 11">CCUG 66496</strain>
    </source>
</reference>
<keyword evidence="3 8" id="KW-0813">Transport</keyword>
<feature type="transmembrane region" description="Helical" evidence="9">
    <location>
        <begin position="40"/>
        <end position="65"/>
    </location>
</feature>
<dbReference type="RefSeq" id="WP_146567962.1">
    <property type="nucleotide sequence ID" value="NZ_VOHL01000007.1"/>
</dbReference>
<evidence type="ECO:0000313" key="11">
    <source>
        <dbReference type="Proteomes" id="UP000317430"/>
    </source>
</evidence>
<evidence type="ECO:0000256" key="9">
    <source>
        <dbReference type="SAM" id="Phobius"/>
    </source>
</evidence>
<keyword evidence="7 8" id="KW-0472">Membrane</keyword>
<feature type="transmembrane region" description="Helical" evidence="9">
    <location>
        <begin position="104"/>
        <end position="129"/>
    </location>
</feature>
<dbReference type="OrthoDB" id="9809216at2"/>
<dbReference type="PANTHER" id="PTHR38438">
    <property type="entry name" value="RIBOFLAVIN TRANSPORTER RIBU"/>
    <property type="match status" value="1"/>
</dbReference>
<dbReference type="InterPro" id="IPR025720">
    <property type="entry name" value="RibU"/>
</dbReference>
<evidence type="ECO:0000256" key="8">
    <source>
        <dbReference type="PIRNR" id="PIRNR037778"/>
    </source>
</evidence>
<keyword evidence="4 8" id="KW-1003">Cell membrane</keyword>
<dbReference type="PANTHER" id="PTHR38438:SF1">
    <property type="entry name" value="RIBOFLAVIN TRANSPORTER RIBU"/>
    <property type="match status" value="1"/>
</dbReference>
<evidence type="ECO:0000256" key="7">
    <source>
        <dbReference type="ARBA" id="ARBA00023136"/>
    </source>
</evidence>
<evidence type="ECO:0000256" key="2">
    <source>
        <dbReference type="ARBA" id="ARBA00005540"/>
    </source>
</evidence>
<evidence type="ECO:0000256" key="1">
    <source>
        <dbReference type="ARBA" id="ARBA00004651"/>
    </source>
</evidence>
<keyword evidence="5 9" id="KW-0812">Transmembrane</keyword>
<dbReference type="InterPro" id="IPR024529">
    <property type="entry name" value="ECF_trnsprt_substrate-spec"/>
</dbReference>
<dbReference type="Gene3D" id="1.10.1760.20">
    <property type="match status" value="1"/>
</dbReference>
<dbReference type="GO" id="GO:0032217">
    <property type="term" value="F:riboflavin transmembrane transporter activity"/>
    <property type="evidence" value="ECO:0007669"/>
    <property type="project" value="UniProtKB-UniRule"/>
</dbReference>
<dbReference type="AlphaFoldDB" id="A0A5C5S9J5"/>
<protein>
    <recommendedName>
        <fullName evidence="8">Riboflavin transporter</fullName>
    </recommendedName>
</protein>
<dbReference type="PIRSF" id="PIRSF037778">
    <property type="entry name" value="UCP037778_transp_RibU"/>
    <property type="match status" value="1"/>
</dbReference>
<feature type="transmembrane region" description="Helical" evidence="9">
    <location>
        <begin position="150"/>
        <end position="178"/>
    </location>
</feature>
<dbReference type="GO" id="GO:0005886">
    <property type="term" value="C:plasma membrane"/>
    <property type="evidence" value="ECO:0007669"/>
    <property type="project" value="UniProtKB-SubCell"/>
</dbReference>
<sequence length="189" mass="21303">MVKTRKIVLVAILSALSFCLMLFSFPLIPGADFLKIELSILPILLGMYLLDLKVAYVILLLRTLLKFVLNNRGVNDLIGLPMNVLALALFVTVFALVWKGRGSRLAYVWASLLGTGLLTMAMLGLNLVYAIPLYAKFANFDINQYIGRDIYLFQMVLPFNLLQGIIFSLVFGLMYGLLKPVLVRYKYEK</sequence>